<keyword evidence="5" id="KW-0169">Cobalamin biosynthesis</keyword>
<evidence type="ECO:0000256" key="3">
    <source>
        <dbReference type="ARBA" id="ARBA00012454"/>
    </source>
</evidence>
<sequence>MKIYTKSGDEGNTINLQGKFLTKDDDKIHLLGTLDELNSYIGWIISFEKNAPWLQSLKLIQNNLMLLMADLANDEKKEWQIQQKEITYLEKEIDKLQAQFPKQKKFVLPGKTVLSSMLDIARTVARRGERYLITVDKRDAVEPRVKQYMNRLSDYLYTIARYVDFQSIIEEAVVEVLQHHDGIGQKDIKLTLETAKKLMDKIEIKAKKMGLPVVVAVANSEGNMIGVHVMDHALPASYDIAVNKAYTAAAVRISTKELGKLCKPGEPLYGIQNTNQGKIVTFGGGCPIKAQNKVIGGLGVSGGSAEQDILLAEYGIEQVEEVLKWQWQTEKSRKL</sequence>
<keyword evidence="16" id="KW-1185">Reference proteome</keyword>
<dbReference type="InterPro" id="IPR016030">
    <property type="entry name" value="CblAdoTrfase-like"/>
</dbReference>
<dbReference type="Proteomes" id="UP000199568">
    <property type="component" value="Unassembled WGS sequence"/>
</dbReference>
<dbReference type="InterPro" id="IPR005624">
    <property type="entry name" value="PduO/GlcC-like"/>
</dbReference>
<dbReference type="SUPFAM" id="SSF143744">
    <property type="entry name" value="GlcG-like"/>
    <property type="match status" value="1"/>
</dbReference>
<dbReference type="Pfam" id="PF01923">
    <property type="entry name" value="Cob_adeno_trans"/>
    <property type="match status" value="1"/>
</dbReference>
<reference evidence="15 16" key="1">
    <citation type="submission" date="2016-10" db="EMBL/GenBank/DDBJ databases">
        <authorList>
            <person name="de Groot N.N."/>
        </authorList>
    </citation>
    <scope>NUCLEOTIDE SEQUENCE [LARGE SCALE GENOMIC DNA]</scope>
    <source>
        <strain evidence="15 16">DSM 18979</strain>
    </source>
</reference>
<protein>
    <recommendedName>
        <fullName evidence="4">Corrinoid adenosyltransferase</fullName>
        <ecNumber evidence="3">2.5.1.17</ecNumber>
    </recommendedName>
    <alternativeName>
        <fullName evidence="9">Cob(II)alamin adenosyltransferase</fullName>
    </alternativeName>
    <alternativeName>
        <fullName evidence="11">Cob(II)yrinic acid a,c-diamide adenosyltransferase</fullName>
    </alternativeName>
    <alternativeName>
        <fullName evidence="10">Cobinamide/cobalamin adenosyltransferase</fullName>
    </alternativeName>
</protein>
<dbReference type="Gene3D" id="3.30.450.150">
    <property type="entry name" value="Haem-degrading domain"/>
    <property type="match status" value="1"/>
</dbReference>
<evidence type="ECO:0000313" key="16">
    <source>
        <dbReference type="Proteomes" id="UP000199568"/>
    </source>
</evidence>
<evidence type="ECO:0000256" key="4">
    <source>
        <dbReference type="ARBA" id="ARBA00020963"/>
    </source>
</evidence>
<dbReference type="InterPro" id="IPR029499">
    <property type="entry name" value="PduO-typ"/>
</dbReference>
<dbReference type="AlphaFoldDB" id="A0A1I0CFV8"/>
<comment type="pathway">
    <text evidence="1">Cofactor biosynthesis; adenosylcobalamin biosynthesis; adenosylcobalamin from cob(II)yrinate a,c-diamide: step 2/7.</text>
</comment>
<gene>
    <name evidence="15" type="ORF">SAMN05660297_01646</name>
</gene>
<evidence type="ECO:0000313" key="15">
    <source>
        <dbReference type="EMBL" id="SET18384.1"/>
    </source>
</evidence>
<organism evidence="15 16">
    <name type="scientific">Natronincola peptidivorans</name>
    <dbReference type="NCBI Taxonomy" id="426128"/>
    <lineage>
        <taxon>Bacteria</taxon>
        <taxon>Bacillati</taxon>
        <taxon>Bacillota</taxon>
        <taxon>Clostridia</taxon>
        <taxon>Peptostreptococcales</taxon>
        <taxon>Natronincolaceae</taxon>
        <taxon>Natronincola</taxon>
    </lineage>
</organism>
<keyword evidence="6" id="KW-0808">Transferase</keyword>
<evidence type="ECO:0000256" key="11">
    <source>
        <dbReference type="ARBA" id="ARBA00033354"/>
    </source>
</evidence>
<evidence type="ECO:0000256" key="10">
    <source>
        <dbReference type="ARBA" id="ARBA00033334"/>
    </source>
</evidence>
<comment type="catalytic activity">
    <reaction evidence="12">
        <text>2 cob(II)yrinate a,c diamide + reduced [electron-transfer flavoprotein] + 2 ATP = 2 adenosylcob(III)yrinate a,c-diamide + 2 triphosphate + oxidized [electron-transfer flavoprotein] + 3 H(+)</text>
        <dbReference type="Rhea" id="RHEA:11528"/>
        <dbReference type="Rhea" id="RHEA-COMP:10685"/>
        <dbReference type="Rhea" id="RHEA-COMP:10686"/>
        <dbReference type="ChEBI" id="CHEBI:15378"/>
        <dbReference type="ChEBI" id="CHEBI:18036"/>
        <dbReference type="ChEBI" id="CHEBI:30616"/>
        <dbReference type="ChEBI" id="CHEBI:57692"/>
        <dbReference type="ChEBI" id="CHEBI:58307"/>
        <dbReference type="ChEBI" id="CHEBI:58503"/>
        <dbReference type="ChEBI" id="CHEBI:58537"/>
        <dbReference type="EC" id="2.5.1.17"/>
    </reaction>
</comment>
<dbReference type="EC" id="2.5.1.17" evidence="3"/>
<dbReference type="EMBL" id="FOHU01000005">
    <property type="protein sequence ID" value="SET18384.1"/>
    <property type="molecule type" value="Genomic_DNA"/>
</dbReference>
<dbReference type="GO" id="GO:0008817">
    <property type="term" value="F:corrinoid adenosyltransferase activity"/>
    <property type="evidence" value="ECO:0007669"/>
    <property type="project" value="UniProtKB-EC"/>
</dbReference>
<dbReference type="GO" id="GO:0009236">
    <property type="term" value="P:cobalamin biosynthetic process"/>
    <property type="evidence" value="ECO:0007669"/>
    <property type="project" value="UniProtKB-KW"/>
</dbReference>
<dbReference type="PANTHER" id="PTHR12213:SF0">
    <property type="entry name" value="CORRINOID ADENOSYLTRANSFERASE MMAB"/>
    <property type="match status" value="1"/>
</dbReference>
<name>A0A1I0CFV8_9FIRM</name>
<proteinExistence type="inferred from homology"/>
<dbReference type="RefSeq" id="WP_090442066.1">
    <property type="nucleotide sequence ID" value="NZ_FOHU01000005.1"/>
</dbReference>
<evidence type="ECO:0000259" key="14">
    <source>
        <dbReference type="Pfam" id="PF01923"/>
    </source>
</evidence>
<keyword evidence="8" id="KW-0067">ATP-binding</keyword>
<evidence type="ECO:0000256" key="9">
    <source>
        <dbReference type="ARBA" id="ARBA00031529"/>
    </source>
</evidence>
<evidence type="ECO:0000256" key="13">
    <source>
        <dbReference type="ARBA" id="ARBA00048692"/>
    </source>
</evidence>
<dbReference type="Pfam" id="PF03928">
    <property type="entry name" value="HbpS-like"/>
    <property type="match status" value="1"/>
</dbReference>
<evidence type="ECO:0000256" key="8">
    <source>
        <dbReference type="ARBA" id="ARBA00022840"/>
    </source>
</evidence>
<dbReference type="NCBIfam" id="TIGR00636">
    <property type="entry name" value="PduO_Nterm"/>
    <property type="match status" value="1"/>
</dbReference>
<comment type="similarity">
    <text evidence="2">Belongs to the Cob(I)alamin adenosyltransferase family.</text>
</comment>
<dbReference type="OrthoDB" id="9778896at2"/>
<evidence type="ECO:0000256" key="6">
    <source>
        <dbReference type="ARBA" id="ARBA00022679"/>
    </source>
</evidence>
<evidence type="ECO:0000256" key="5">
    <source>
        <dbReference type="ARBA" id="ARBA00022573"/>
    </source>
</evidence>
<evidence type="ECO:0000256" key="12">
    <source>
        <dbReference type="ARBA" id="ARBA00048555"/>
    </source>
</evidence>
<dbReference type="GO" id="GO:0005524">
    <property type="term" value="F:ATP binding"/>
    <property type="evidence" value="ECO:0007669"/>
    <property type="project" value="UniProtKB-KW"/>
</dbReference>
<evidence type="ECO:0000256" key="2">
    <source>
        <dbReference type="ARBA" id="ARBA00007487"/>
    </source>
</evidence>
<dbReference type="STRING" id="426128.SAMN05660297_01646"/>
<evidence type="ECO:0000256" key="1">
    <source>
        <dbReference type="ARBA" id="ARBA00005121"/>
    </source>
</evidence>
<accession>A0A1I0CFV8</accession>
<dbReference type="PANTHER" id="PTHR12213">
    <property type="entry name" value="CORRINOID ADENOSYLTRANSFERASE"/>
    <property type="match status" value="1"/>
</dbReference>
<evidence type="ECO:0000256" key="7">
    <source>
        <dbReference type="ARBA" id="ARBA00022741"/>
    </source>
</evidence>
<feature type="domain" description="Cobalamin adenosyltransferase-like" evidence="14">
    <location>
        <begin position="3"/>
        <end position="163"/>
    </location>
</feature>
<dbReference type="InterPro" id="IPR036451">
    <property type="entry name" value="CblAdoTrfase-like_sf"/>
</dbReference>
<dbReference type="InterPro" id="IPR038084">
    <property type="entry name" value="PduO/GlcC-like_sf"/>
</dbReference>
<dbReference type="SUPFAM" id="SSF89028">
    <property type="entry name" value="Cobalamin adenosyltransferase-like"/>
    <property type="match status" value="1"/>
</dbReference>
<keyword evidence="7" id="KW-0547">Nucleotide-binding</keyword>
<comment type="catalytic activity">
    <reaction evidence="13">
        <text>2 cob(II)alamin + reduced [electron-transfer flavoprotein] + 2 ATP = 2 adenosylcob(III)alamin + 2 triphosphate + oxidized [electron-transfer flavoprotein] + 3 H(+)</text>
        <dbReference type="Rhea" id="RHEA:28671"/>
        <dbReference type="Rhea" id="RHEA-COMP:10685"/>
        <dbReference type="Rhea" id="RHEA-COMP:10686"/>
        <dbReference type="ChEBI" id="CHEBI:15378"/>
        <dbReference type="ChEBI" id="CHEBI:16304"/>
        <dbReference type="ChEBI" id="CHEBI:18036"/>
        <dbReference type="ChEBI" id="CHEBI:18408"/>
        <dbReference type="ChEBI" id="CHEBI:30616"/>
        <dbReference type="ChEBI" id="CHEBI:57692"/>
        <dbReference type="ChEBI" id="CHEBI:58307"/>
        <dbReference type="EC" id="2.5.1.17"/>
    </reaction>
</comment>
<dbReference type="Gene3D" id="1.20.1200.10">
    <property type="entry name" value="Cobalamin adenosyltransferase-like"/>
    <property type="match status" value="1"/>
</dbReference>